<dbReference type="OrthoDB" id="10481448at2759"/>
<comment type="caution">
    <text evidence="1">The sequence shown here is derived from an EMBL/GenBank/DDBJ whole genome shotgun (WGS) entry which is preliminary data.</text>
</comment>
<organism evidence="1 2">
    <name type="scientific">Trichonephila clavata</name>
    <name type="common">Joro spider</name>
    <name type="synonym">Nephila clavata</name>
    <dbReference type="NCBI Taxonomy" id="2740835"/>
    <lineage>
        <taxon>Eukaryota</taxon>
        <taxon>Metazoa</taxon>
        <taxon>Ecdysozoa</taxon>
        <taxon>Arthropoda</taxon>
        <taxon>Chelicerata</taxon>
        <taxon>Arachnida</taxon>
        <taxon>Araneae</taxon>
        <taxon>Araneomorphae</taxon>
        <taxon>Entelegynae</taxon>
        <taxon>Araneoidea</taxon>
        <taxon>Nephilidae</taxon>
        <taxon>Trichonephila</taxon>
    </lineage>
</organism>
<accession>A0A8X6HKG5</accession>
<dbReference type="EMBL" id="BMAO01018673">
    <property type="protein sequence ID" value="GFR25228.1"/>
    <property type="molecule type" value="Genomic_DNA"/>
</dbReference>
<keyword evidence="2" id="KW-1185">Reference proteome</keyword>
<protein>
    <submittedName>
        <fullName evidence="1">Uncharacterized protein</fullName>
    </submittedName>
</protein>
<evidence type="ECO:0000313" key="1">
    <source>
        <dbReference type="EMBL" id="GFR25228.1"/>
    </source>
</evidence>
<evidence type="ECO:0000313" key="2">
    <source>
        <dbReference type="Proteomes" id="UP000887116"/>
    </source>
</evidence>
<proteinExistence type="predicted"/>
<dbReference type="Proteomes" id="UP000887116">
    <property type="component" value="Unassembled WGS sequence"/>
</dbReference>
<reference evidence="1" key="1">
    <citation type="submission" date="2020-07" db="EMBL/GenBank/DDBJ databases">
        <title>Multicomponent nature underlies the extraordinary mechanical properties of spider dragline silk.</title>
        <authorList>
            <person name="Kono N."/>
            <person name="Nakamura H."/>
            <person name="Mori M."/>
            <person name="Yoshida Y."/>
            <person name="Ohtoshi R."/>
            <person name="Malay A.D."/>
            <person name="Moran D.A.P."/>
            <person name="Tomita M."/>
            <person name="Numata K."/>
            <person name="Arakawa K."/>
        </authorList>
    </citation>
    <scope>NUCLEOTIDE SEQUENCE</scope>
</reference>
<sequence length="170" mass="19283">MEDDDASILSDEQKCVKLKGFNKQIRIFTARKGYVTKMLDIERNNSNPMMETTQKLEEATDSLTERLQSLIKIEGKMLEFLPCPVPLCMHNLKPNSVKKRPDKPINRPAKLTASVSKNPKKDLTDFKLHLKTVKSSTDPAENVQNSFAVLNSANEDVEDVTLLHLKFARL</sequence>
<gene>
    <name evidence="1" type="ORF">TNCT_559701</name>
</gene>
<name>A0A8X6HKG5_TRICU</name>
<dbReference type="AlphaFoldDB" id="A0A8X6HKG5"/>